<dbReference type="PROSITE" id="PS50297">
    <property type="entry name" value="ANK_REP_REGION"/>
    <property type="match status" value="3"/>
</dbReference>
<feature type="repeat" description="ANK" evidence="3">
    <location>
        <begin position="96"/>
        <end position="128"/>
    </location>
</feature>
<organism evidence="6 7">
    <name type="scientific">Dentiradicibacter hellwigii</name>
    <dbReference type="NCBI Taxonomy" id="3149053"/>
    <lineage>
        <taxon>Bacteria</taxon>
        <taxon>Pseudomonadati</taxon>
        <taxon>Pseudomonadota</taxon>
        <taxon>Betaproteobacteria</taxon>
        <taxon>Rhodocyclales</taxon>
        <taxon>Rhodocyclaceae</taxon>
        <taxon>Dentiradicibacter</taxon>
    </lineage>
</organism>
<protein>
    <submittedName>
        <fullName evidence="6">Ankyrin repeat domain-containing protein</fullName>
    </submittedName>
</protein>
<sequence length="419" mass="46058">MCGTVVWGRLTRCVLFFVLLICRTAYAALPDAAEFAWAVERNDIKQVRAWLDEGLNPEFQGKEIGTGLMIAAWYGHVPMMALFVERGANPRRSNRHGEQPLQLAAWNNHLEAVKWLLAHGATINRDGNYWSALHYSVFNGHSELSKYLISQGANINARSPNYSTPLMMAAREGHDDLAKMLIDAGADTRARNDWGDNALAFAMRNEHYKIGKMVSSPEEFAAAIKAPKESFGDAPRSAALPNEIQTLLRNIREAQAKGQPVDAMRVELIQKVMALRPGTTIVSNRDTPPQQQEEMDSVVITAKRNQPGEEQARFVFFRAGDAEEPAPASATPKKPGAADKGAADKGAANKGGASKGATNKAATRPSQSAAVSQTQRAQSTFDQMADLMRQINLAEAQGKPADDLRRRLDQLIERTKRKK</sequence>
<feature type="chain" id="PRO_5046397394" evidence="5">
    <location>
        <begin position="28"/>
        <end position="419"/>
    </location>
</feature>
<keyword evidence="1" id="KW-0677">Repeat</keyword>
<evidence type="ECO:0000313" key="7">
    <source>
        <dbReference type="Proteomes" id="UP001574673"/>
    </source>
</evidence>
<accession>A0ABV4UDP6</accession>
<feature type="compositionally biased region" description="Polar residues" evidence="4">
    <location>
        <begin position="364"/>
        <end position="382"/>
    </location>
</feature>
<feature type="repeat" description="ANK" evidence="3">
    <location>
        <begin position="161"/>
        <end position="193"/>
    </location>
</feature>
<dbReference type="Proteomes" id="UP001574673">
    <property type="component" value="Unassembled WGS sequence"/>
</dbReference>
<evidence type="ECO:0000256" key="1">
    <source>
        <dbReference type="ARBA" id="ARBA00022737"/>
    </source>
</evidence>
<reference evidence="7" key="1">
    <citation type="submission" date="2024-06" db="EMBL/GenBank/DDBJ databases">
        <title>Radixoralia hellwigii gen. nov., sp nov., isolated from a root canal in the human oral cavity.</title>
        <authorList>
            <person name="Bartsch S."/>
            <person name="Wittmer A."/>
            <person name="Schulz A.-K."/>
            <person name="Neumann-Schaal M."/>
            <person name="Wolf J."/>
            <person name="Gronow S."/>
            <person name="Tennert C."/>
            <person name="Haecker G."/>
            <person name="Cieplik F."/>
            <person name="Al-Ahmad A."/>
        </authorList>
    </citation>
    <scope>NUCLEOTIDE SEQUENCE [LARGE SCALE GENOMIC DNA]</scope>
    <source>
        <strain evidence="7">Wk13</strain>
    </source>
</reference>
<dbReference type="InterPro" id="IPR036770">
    <property type="entry name" value="Ankyrin_rpt-contain_sf"/>
</dbReference>
<dbReference type="PROSITE" id="PS50088">
    <property type="entry name" value="ANK_REPEAT"/>
    <property type="match status" value="3"/>
</dbReference>
<feature type="compositionally biased region" description="Low complexity" evidence="4">
    <location>
        <begin position="330"/>
        <end position="362"/>
    </location>
</feature>
<evidence type="ECO:0000256" key="4">
    <source>
        <dbReference type="SAM" id="MobiDB-lite"/>
    </source>
</evidence>
<feature type="signal peptide" evidence="5">
    <location>
        <begin position="1"/>
        <end position="27"/>
    </location>
</feature>
<name>A0ABV4UDP6_9RHOO</name>
<evidence type="ECO:0000256" key="5">
    <source>
        <dbReference type="SAM" id="SignalP"/>
    </source>
</evidence>
<comment type="caution">
    <text evidence="6">The sequence shown here is derived from an EMBL/GenBank/DDBJ whole genome shotgun (WGS) entry which is preliminary data.</text>
</comment>
<dbReference type="InterPro" id="IPR002110">
    <property type="entry name" value="Ankyrin_rpt"/>
</dbReference>
<dbReference type="EMBL" id="JBEUWX010000002">
    <property type="protein sequence ID" value="MFA9949761.1"/>
    <property type="molecule type" value="Genomic_DNA"/>
</dbReference>
<proteinExistence type="predicted"/>
<evidence type="ECO:0000313" key="6">
    <source>
        <dbReference type="EMBL" id="MFA9949761.1"/>
    </source>
</evidence>
<dbReference type="PANTHER" id="PTHR24171">
    <property type="entry name" value="ANKYRIN REPEAT DOMAIN-CONTAINING PROTEIN 39-RELATED"/>
    <property type="match status" value="1"/>
</dbReference>
<feature type="repeat" description="ANK" evidence="3">
    <location>
        <begin position="128"/>
        <end position="160"/>
    </location>
</feature>
<dbReference type="RefSeq" id="WP_418890870.1">
    <property type="nucleotide sequence ID" value="NZ_JBEUWX010000002.1"/>
</dbReference>
<keyword evidence="2 3" id="KW-0040">ANK repeat</keyword>
<evidence type="ECO:0000256" key="2">
    <source>
        <dbReference type="ARBA" id="ARBA00023043"/>
    </source>
</evidence>
<gene>
    <name evidence="6" type="ORF">ABCS64_05360</name>
</gene>
<dbReference type="Pfam" id="PF12796">
    <property type="entry name" value="Ank_2"/>
    <property type="match status" value="2"/>
</dbReference>
<dbReference type="SUPFAM" id="SSF48403">
    <property type="entry name" value="Ankyrin repeat"/>
    <property type="match status" value="1"/>
</dbReference>
<feature type="region of interest" description="Disordered" evidence="4">
    <location>
        <begin position="323"/>
        <end position="383"/>
    </location>
</feature>
<dbReference type="SMART" id="SM00248">
    <property type="entry name" value="ANK"/>
    <property type="match status" value="4"/>
</dbReference>
<evidence type="ECO:0000256" key="3">
    <source>
        <dbReference type="PROSITE-ProRule" id="PRU00023"/>
    </source>
</evidence>
<dbReference type="Gene3D" id="1.25.40.20">
    <property type="entry name" value="Ankyrin repeat-containing domain"/>
    <property type="match status" value="2"/>
</dbReference>
<keyword evidence="7" id="KW-1185">Reference proteome</keyword>
<keyword evidence="5" id="KW-0732">Signal</keyword>